<proteinExistence type="predicted"/>
<dbReference type="Pfam" id="PF09601">
    <property type="entry name" value="DUF2459"/>
    <property type="match status" value="1"/>
</dbReference>
<organism evidence="2 3">
    <name type="scientific">Sphingomonas lutea</name>
    <dbReference type="NCBI Taxonomy" id="1045317"/>
    <lineage>
        <taxon>Bacteria</taxon>
        <taxon>Pseudomonadati</taxon>
        <taxon>Pseudomonadota</taxon>
        <taxon>Alphaproteobacteria</taxon>
        <taxon>Sphingomonadales</taxon>
        <taxon>Sphingomonadaceae</taxon>
        <taxon>Sphingomonas</taxon>
    </lineage>
</organism>
<gene>
    <name evidence="2" type="ORF">H9L13_04785</name>
</gene>
<evidence type="ECO:0000256" key="1">
    <source>
        <dbReference type="SAM" id="MobiDB-lite"/>
    </source>
</evidence>
<evidence type="ECO:0000313" key="3">
    <source>
        <dbReference type="Proteomes" id="UP000515971"/>
    </source>
</evidence>
<protein>
    <submittedName>
        <fullName evidence="2">TIGR02117 family protein</fullName>
    </submittedName>
</protein>
<dbReference type="NCBIfam" id="TIGR02117">
    <property type="entry name" value="chp_urease_rgn"/>
    <property type="match status" value="1"/>
</dbReference>
<dbReference type="AlphaFoldDB" id="A0A7G9SK24"/>
<keyword evidence="3" id="KW-1185">Reference proteome</keyword>
<evidence type="ECO:0000313" key="2">
    <source>
        <dbReference type="EMBL" id="QNN68199.1"/>
    </source>
</evidence>
<name>A0A7G9SK24_9SPHN</name>
<dbReference type="EMBL" id="CP060718">
    <property type="protein sequence ID" value="QNN68199.1"/>
    <property type="molecule type" value="Genomic_DNA"/>
</dbReference>
<reference evidence="2 3" key="1">
    <citation type="submission" date="2020-08" db="EMBL/GenBank/DDBJ databases">
        <title>Genome sequence of Sphingomonas lutea KCTC 23642T.</title>
        <authorList>
            <person name="Hyun D.-W."/>
            <person name="Bae J.-W."/>
        </authorList>
    </citation>
    <scope>NUCLEOTIDE SEQUENCE [LARGE SCALE GENOMIC DNA]</scope>
    <source>
        <strain evidence="2 3">KCTC 23642</strain>
    </source>
</reference>
<dbReference type="KEGG" id="slut:H9L13_04785"/>
<sequence length="252" mass="27663">MARRRRRGKVGKAGKRFAAALLAVPLLYLLAALIGSLVPVNRGWVEPDEGVTVYLASNGVHADIVMPVRANGLDWAPLVPKRDFAAPPPDARWVAFGAGEERVYLNTPTWWDITPRTIWSALTGGRQVMHVEYLPEPHSGMRAITLRPEEYRRLWAAIRSDFGGPPRRIDHPGYGPNDAFYRATGKANAIRTCNSWAAGKLRLAGVKTSLWPPFVQGLTWRYRKPSAPAVAGEGDHPRASEDGGGVLARNMG</sequence>
<dbReference type="RefSeq" id="WP_187539496.1">
    <property type="nucleotide sequence ID" value="NZ_BAABJT010000001.1"/>
</dbReference>
<dbReference type="Proteomes" id="UP000515971">
    <property type="component" value="Chromosome"/>
</dbReference>
<accession>A0A7G9SK24</accession>
<dbReference type="InterPro" id="IPR011727">
    <property type="entry name" value="CHP02117"/>
</dbReference>
<feature type="region of interest" description="Disordered" evidence="1">
    <location>
        <begin position="227"/>
        <end position="252"/>
    </location>
</feature>